<dbReference type="GeneID" id="68114804"/>
<dbReference type="PROSITE" id="PS00888">
    <property type="entry name" value="CNMP_BINDING_1"/>
    <property type="match status" value="1"/>
</dbReference>
<keyword evidence="9" id="KW-0175">Coiled coil</keyword>
<name>A0A6A5C930_NAEFO</name>
<keyword evidence="5" id="KW-0406">Ion transport</keyword>
<dbReference type="AlphaFoldDB" id="A0A6A5C930"/>
<dbReference type="VEuPathDB" id="AmoebaDB:NfTy_007410"/>
<dbReference type="InterPro" id="IPR018490">
    <property type="entry name" value="cNMP-bd_dom_sf"/>
</dbReference>
<dbReference type="Proteomes" id="UP000444721">
    <property type="component" value="Unassembled WGS sequence"/>
</dbReference>
<evidence type="ECO:0000256" key="8">
    <source>
        <dbReference type="ARBA" id="ARBA00023303"/>
    </source>
</evidence>
<keyword evidence="6 10" id="KW-0472">Membrane</keyword>
<evidence type="ECO:0000256" key="5">
    <source>
        <dbReference type="ARBA" id="ARBA00023065"/>
    </source>
</evidence>
<proteinExistence type="predicted"/>
<evidence type="ECO:0000256" key="3">
    <source>
        <dbReference type="ARBA" id="ARBA00022692"/>
    </source>
</evidence>
<dbReference type="FunFam" id="1.10.287.630:FF:000001">
    <property type="entry name" value="Cyclic nucleotide-gated channel alpha 3"/>
    <property type="match status" value="1"/>
</dbReference>
<protein>
    <recommendedName>
        <fullName evidence="11">Cyclic nucleotide-binding domain-containing protein</fullName>
    </recommendedName>
</protein>
<accession>A0A6A5C930</accession>
<comment type="caution">
    <text evidence="12">The sequence shown here is derived from an EMBL/GenBank/DDBJ whole genome shotgun (WGS) entry which is preliminary data.</text>
</comment>
<dbReference type="SUPFAM" id="SSF51206">
    <property type="entry name" value="cAMP-binding domain-like"/>
    <property type="match status" value="1"/>
</dbReference>
<dbReference type="PANTHER" id="PTHR45638:SF11">
    <property type="entry name" value="CYCLIC NUCLEOTIDE-GATED CATION CHANNEL SUBUNIT A"/>
    <property type="match status" value="1"/>
</dbReference>
<dbReference type="VEuPathDB" id="AmoebaDB:FDP41_007586"/>
<evidence type="ECO:0000313" key="13">
    <source>
        <dbReference type="Proteomes" id="UP000444721"/>
    </source>
</evidence>
<dbReference type="Pfam" id="PF00027">
    <property type="entry name" value="cNMP_binding"/>
    <property type="match status" value="1"/>
</dbReference>
<dbReference type="OrthoDB" id="421226at2759"/>
<dbReference type="GO" id="GO:0005221">
    <property type="term" value="F:intracellularly cyclic nucleotide-activated monoatomic cation channel activity"/>
    <property type="evidence" value="ECO:0007669"/>
    <property type="project" value="InterPro"/>
</dbReference>
<organism evidence="12 13">
    <name type="scientific">Naegleria fowleri</name>
    <name type="common">Brain eating amoeba</name>
    <dbReference type="NCBI Taxonomy" id="5763"/>
    <lineage>
        <taxon>Eukaryota</taxon>
        <taxon>Discoba</taxon>
        <taxon>Heterolobosea</taxon>
        <taxon>Tetramitia</taxon>
        <taxon>Eutetramitia</taxon>
        <taxon>Vahlkampfiidae</taxon>
        <taxon>Naegleria</taxon>
    </lineage>
</organism>
<feature type="transmembrane region" description="Helical" evidence="10">
    <location>
        <begin position="84"/>
        <end position="104"/>
    </location>
</feature>
<evidence type="ECO:0000256" key="7">
    <source>
        <dbReference type="ARBA" id="ARBA00023286"/>
    </source>
</evidence>
<evidence type="ECO:0000256" key="4">
    <source>
        <dbReference type="ARBA" id="ARBA00022989"/>
    </source>
</evidence>
<feature type="transmembrane region" description="Helical" evidence="10">
    <location>
        <begin position="231"/>
        <end position="254"/>
    </location>
</feature>
<dbReference type="InterPro" id="IPR050866">
    <property type="entry name" value="CNG_cation_channel"/>
</dbReference>
<feature type="transmembrane region" description="Helical" evidence="10">
    <location>
        <begin position="167"/>
        <end position="186"/>
    </location>
</feature>
<keyword evidence="7" id="KW-1071">Ligand-gated ion channel</keyword>
<sequence>MGLFKNKSSSLITALKYPNTLGELLKQKDEYTIRMRNDEEARKEAERREQLAELEEAKLPFYKRPFYKKHIKPKILFIVDRNRWFNKMWILMIFCIELYNSFLIPYRAAFDYDNSLYWYCVDAPFDFLLWVDVVMNFFYPYRDQMNILITDFKKTAKRYMFKEKIGFFADFICLCLLDWIPVAIGAATNGSMTYTAVWRLNRALFFFRALKRLTRIEALVPDRFALLSKMVKLLNFVIIVVMSVHIVTCCWFPIVMSEYPDSQVFTLSASIFEPTTSTLYKYMLGVYWSLVSMSGFGGTMPSSNLQVAFCTLVYLVGIAVFVTVIGIVSDLAQNLNITESAFIEKLDSVTDYINSRGLSPELKKQILQYYQYLWKSRKGLDESKIIRELPDFLKIDVAMQLNAEIVKKVELFKSCSQNFIHEVVINLKPRIVMPGSYVIREGEPGNEMFFIGKGVVEVRSKTGQLWSTLGSGSFVGETALIDSVKRTANVISTEYVDLFVLEKHAFDEIMSTYPEDAKNVIATSEARKQMNKQKAALNSGIPFEKINKLLDSIGCSYVDVEGHDLFMSLSITVGESRDVIQRHIEEYIRDKDHEIQNHIKTEHKHEKIDEYFDHMKKGKIKPGFNEIAAAAKNYGRTIVLAKPAGQGDDFNGVFVLFDQHTGTTHEAKELVDLFTNTEKYHNPIIIVSTGKEGGFLAATRKK</sequence>
<evidence type="ECO:0000256" key="10">
    <source>
        <dbReference type="SAM" id="Phobius"/>
    </source>
</evidence>
<dbReference type="OMA" id="DWYYHWL"/>
<evidence type="ECO:0000256" key="9">
    <source>
        <dbReference type="SAM" id="Coils"/>
    </source>
</evidence>
<gene>
    <name evidence="12" type="ORF">FDP41_007586</name>
</gene>
<evidence type="ECO:0000256" key="6">
    <source>
        <dbReference type="ARBA" id="ARBA00023136"/>
    </source>
</evidence>
<dbReference type="VEuPathDB" id="AmoebaDB:NF0015510"/>
<dbReference type="Gene3D" id="2.60.120.10">
    <property type="entry name" value="Jelly Rolls"/>
    <property type="match status" value="1"/>
</dbReference>
<evidence type="ECO:0000259" key="11">
    <source>
        <dbReference type="PROSITE" id="PS50042"/>
    </source>
</evidence>
<reference evidence="12 13" key="1">
    <citation type="journal article" date="2019" name="Sci. Rep.">
        <title>Nanopore sequencing improves the draft genome of the human pathogenic amoeba Naegleria fowleri.</title>
        <authorList>
            <person name="Liechti N."/>
            <person name="Schurch N."/>
            <person name="Bruggmann R."/>
            <person name="Wittwer M."/>
        </authorList>
    </citation>
    <scope>NUCLEOTIDE SEQUENCE [LARGE SCALE GENOMIC DNA]</scope>
    <source>
        <strain evidence="12 13">ATCC 30894</strain>
    </source>
</reference>
<dbReference type="Gene3D" id="1.10.287.630">
    <property type="entry name" value="Helix hairpin bin"/>
    <property type="match status" value="1"/>
</dbReference>
<evidence type="ECO:0000313" key="12">
    <source>
        <dbReference type="EMBL" id="KAF0983671.1"/>
    </source>
</evidence>
<dbReference type="SUPFAM" id="SSF81324">
    <property type="entry name" value="Voltage-gated potassium channels"/>
    <property type="match status" value="1"/>
</dbReference>
<evidence type="ECO:0000256" key="2">
    <source>
        <dbReference type="ARBA" id="ARBA00022448"/>
    </source>
</evidence>
<keyword evidence="3 10" id="KW-0812">Transmembrane</keyword>
<dbReference type="InterPro" id="IPR014710">
    <property type="entry name" value="RmlC-like_jellyroll"/>
</dbReference>
<dbReference type="InterPro" id="IPR000595">
    <property type="entry name" value="cNMP-bd_dom"/>
</dbReference>
<dbReference type="GO" id="GO:0016020">
    <property type="term" value="C:membrane"/>
    <property type="evidence" value="ECO:0007669"/>
    <property type="project" value="UniProtKB-SubCell"/>
</dbReference>
<keyword evidence="13" id="KW-1185">Reference proteome</keyword>
<feature type="domain" description="Cyclic nucleotide-binding" evidence="11">
    <location>
        <begin position="411"/>
        <end position="510"/>
    </location>
</feature>
<dbReference type="InterPro" id="IPR018488">
    <property type="entry name" value="cNMP-bd_CS"/>
</dbReference>
<dbReference type="CDD" id="cd00038">
    <property type="entry name" value="CAP_ED"/>
    <property type="match status" value="1"/>
</dbReference>
<keyword evidence="2" id="KW-0813">Transport</keyword>
<dbReference type="Gene3D" id="1.10.287.70">
    <property type="match status" value="1"/>
</dbReference>
<keyword evidence="4 10" id="KW-1133">Transmembrane helix</keyword>
<dbReference type="PROSITE" id="PS50042">
    <property type="entry name" value="CNMP_BINDING_3"/>
    <property type="match status" value="1"/>
</dbReference>
<dbReference type="EMBL" id="VFQX01000004">
    <property type="protein sequence ID" value="KAF0983671.1"/>
    <property type="molecule type" value="Genomic_DNA"/>
</dbReference>
<dbReference type="PROSITE" id="PS00889">
    <property type="entry name" value="CNMP_BINDING_2"/>
    <property type="match status" value="1"/>
</dbReference>
<dbReference type="PANTHER" id="PTHR45638">
    <property type="entry name" value="CYCLIC NUCLEOTIDE-GATED CATION CHANNEL SUBUNIT A"/>
    <property type="match status" value="1"/>
</dbReference>
<dbReference type="RefSeq" id="XP_044568384.1">
    <property type="nucleotide sequence ID" value="XM_044711346.1"/>
</dbReference>
<dbReference type="GO" id="GO:0044877">
    <property type="term" value="F:protein-containing complex binding"/>
    <property type="evidence" value="ECO:0007669"/>
    <property type="project" value="TreeGrafter"/>
</dbReference>
<comment type="subcellular location">
    <subcellularLocation>
        <location evidence="1">Membrane</location>
        <topology evidence="1">Multi-pass membrane protein</topology>
    </subcellularLocation>
</comment>
<feature type="coiled-coil region" evidence="9">
    <location>
        <begin position="28"/>
        <end position="57"/>
    </location>
</feature>
<feature type="transmembrane region" description="Helical" evidence="10">
    <location>
        <begin position="307"/>
        <end position="328"/>
    </location>
</feature>
<keyword evidence="8" id="KW-0407">Ion channel</keyword>
<dbReference type="SMART" id="SM00100">
    <property type="entry name" value="cNMP"/>
    <property type="match status" value="1"/>
</dbReference>
<evidence type="ECO:0000256" key="1">
    <source>
        <dbReference type="ARBA" id="ARBA00004141"/>
    </source>
</evidence>